<dbReference type="AlphaFoldDB" id="A0A0K0FFV8"/>
<evidence type="ECO:0000256" key="1">
    <source>
        <dbReference type="ARBA" id="ARBA00023268"/>
    </source>
</evidence>
<dbReference type="WBParaSite" id="SVE_0775400.1">
    <property type="protein sequence ID" value="SVE_0775400.1"/>
    <property type="gene ID" value="SVE_0775400"/>
</dbReference>
<dbReference type="PANTHER" id="PTHR37984">
    <property type="entry name" value="PROTEIN CBG26694"/>
    <property type="match status" value="1"/>
</dbReference>
<reference evidence="4" key="2">
    <citation type="submission" date="2015-08" db="UniProtKB">
        <authorList>
            <consortium name="WormBaseParasite"/>
        </authorList>
    </citation>
    <scope>IDENTIFICATION</scope>
</reference>
<evidence type="ECO:0000313" key="4">
    <source>
        <dbReference type="WBParaSite" id="SVE_0775400.1"/>
    </source>
</evidence>
<dbReference type="InterPro" id="IPR043502">
    <property type="entry name" value="DNA/RNA_pol_sf"/>
</dbReference>
<protein>
    <submittedName>
        <fullName evidence="4">RT_RNaseH_2 domain-containing protein</fullName>
    </submittedName>
</protein>
<reference evidence="3" key="1">
    <citation type="submission" date="2014-07" db="EMBL/GenBank/DDBJ databases">
        <authorList>
            <person name="Martin A.A"/>
            <person name="De Silva N."/>
        </authorList>
    </citation>
    <scope>NUCLEOTIDE SEQUENCE</scope>
</reference>
<sequence>MKPLFDLLKKDNHFLEFLALRKVLAHYDPLKELHIFTDASQKGYAGILCQKFGTQFRPIMYWSKSRPSTKRNHSSCLIELQAGILFMRKIKHYMLGNKTIWYTDSKSLSQILEKSDDIKYSSYTDKIQHYNIEVKHVPGTNNTVADLLSRCDYFQKKCKDFEEIPEVNFIFEIDLIGEQGKIEKLLKSIPEVKKIYNVFRIYEKEPDGTIKFKPFLPDQLLEPICLDAHKQGHYASQKMEPMIRQCLLEMPRMPI</sequence>
<dbReference type="Proteomes" id="UP000035680">
    <property type="component" value="Unassembled WGS sequence"/>
</dbReference>
<proteinExistence type="predicted"/>
<dbReference type="CDD" id="cd09274">
    <property type="entry name" value="RNase_HI_RT_Ty3"/>
    <property type="match status" value="1"/>
</dbReference>
<dbReference type="InterPro" id="IPR050951">
    <property type="entry name" value="Retrovirus_Pol_polyprotein"/>
</dbReference>
<keyword evidence="3" id="KW-1185">Reference proteome</keyword>
<name>A0A0K0FFV8_STRVS</name>
<keyword evidence="1" id="KW-0511">Multifunctional enzyme</keyword>
<dbReference type="PANTHER" id="PTHR37984:SF5">
    <property type="entry name" value="PROTEIN NYNRIN-LIKE"/>
    <property type="match status" value="1"/>
</dbReference>
<evidence type="ECO:0000313" key="3">
    <source>
        <dbReference type="Proteomes" id="UP000035680"/>
    </source>
</evidence>
<dbReference type="STRING" id="75913.A0A0K0FFV8"/>
<dbReference type="Gene3D" id="3.10.20.370">
    <property type="match status" value="1"/>
</dbReference>
<accession>A0A0K0FFV8</accession>
<feature type="domain" description="Reverse transcriptase/retrotransposon-derived protein RNase H-like" evidence="2">
    <location>
        <begin position="18"/>
        <end position="99"/>
    </location>
</feature>
<dbReference type="InterPro" id="IPR041577">
    <property type="entry name" value="RT_RNaseH_2"/>
</dbReference>
<dbReference type="SUPFAM" id="SSF56672">
    <property type="entry name" value="DNA/RNA polymerases"/>
    <property type="match status" value="1"/>
</dbReference>
<organism evidence="3 4">
    <name type="scientific">Strongyloides venezuelensis</name>
    <name type="common">Threadworm</name>
    <dbReference type="NCBI Taxonomy" id="75913"/>
    <lineage>
        <taxon>Eukaryota</taxon>
        <taxon>Metazoa</taxon>
        <taxon>Ecdysozoa</taxon>
        <taxon>Nematoda</taxon>
        <taxon>Chromadorea</taxon>
        <taxon>Rhabditida</taxon>
        <taxon>Tylenchina</taxon>
        <taxon>Panagrolaimomorpha</taxon>
        <taxon>Strongyloidoidea</taxon>
        <taxon>Strongyloididae</taxon>
        <taxon>Strongyloides</taxon>
    </lineage>
</organism>
<evidence type="ECO:0000259" key="2">
    <source>
        <dbReference type="Pfam" id="PF17919"/>
    </source>
</evidence>
<dbReference type="GO" id="GO:0003824">
    <property type="term" value="F:catalytic activity"/>
    <property type="evidence" value="ECO:0007669"/>
    <property type="project" value="UniProtKB-KW"/>
</dbReference>
<dbReference type="Pfam" id="PF17919">
    <property type="entry name" value="RT_RNaseH_2"/>
    <property type="match status" value="1"/>
</dbReference>